<accession>A0A0E2EE99</accession>
<dbReference type="Proteomes" id="UP000011705">
    <property type="component" value="Chromosome"/>
</dbReference>
<dbReference type="HAMAP" id="MF_01366">
    <property type="entry name" value="Ribosomal_uL13"/>
    <property type="match status" value="1"/>
</dbReference>
<dbReference type="GO" id="GO:0017148">
    <property type="term" value="P:negative regulation of translation"/>
    <property type="evidence" value="ECO:0007669"/>
    <property type="project" value="TreeGrafter"/>
</dbReference>
<sequence length="142" mass="15423">MKTIFLKEHEAPRSWYVIDAAGKPLGRVAAKTAAMLRGKHKVGFAPHQEIGDYVVIINAEKVAVTGNKAKDKMYYTHSGYVGGLKSINFNGLIAKKPAEPLMIAIKGMLPKGPLGRKLLTNVKVYAGPEHPHQAQNPIAVEV</sequence>
<dbReference type="PIRSF" id="PIRSF002181">
    <property type="entry name" value="Ribosomal_L13"/>
    <property type="match status" value="1"/>
</dbReference>
<comment type="caution">
    <text evidence="9">The sequence shown here is derived from an EMBL/GenBank/DDBJ whole genome shotgun (WGS) entry which is preliminary data.</text>
</comment>
<dbReference type="PROSITE" id="PS00783">
    <property type="entry name" value="RIBOSOMAL_L13"/>
    <property type="match status" value="1"/>
</dbReference>
<gene>
    <name evidence="6 8" type="primary">rplM</name>
    <name evidence="9" type="ORF">HMPREF9726_02232</name>
</gene>
<dbReference type="InterPro" id="IPR036899">
    <property type="entry name" value="Ribosomal_uL13_sf"/>
</dbReference>
<evidence type="ECO:0000256" key="3">
    <source>
        <dbReference type="ARBA" id="ARBA00022980"/>
    </source>
</evidence>
<evidence type="ECO:0000256" key="4">
    <source>
        <dbReference type="ARBA" id="ARBA00023274"/>
    </source>
</evidence>
<evidence type="ECO:0000256" key="1">
    <source>
        <dbReference type="ARBA" id="ARBA00006227"/>
    </source>
</evidence>
<evidence type="ECO:0000313" key="9">
    <source>
        <dbReference type="EMBL" id="EMB30547.1"/>
    </source>
</evidence>
<evidence type="ECO:0000256" key="6">
    <source>
        <dbReference type="HAMAP-Rule" id="MF_01366"/>
    </source>
</evidence>
<keyword evidence="3 6" id="KW-0689">Ribosomal protein</keyword>
<name>A0A0E2EE99_TREDN</name>
<dbReference type="RefSeq" id="WP_002672109.1">
    <property type="nucleotide sequence ID" value="NZ_CM001795.1"/>
</dbReference>
<dbReference type="GO" id="GO:0003729">
    <property type="term" value="F:mRNA binding"/>
    <property type="evidence" value="ECO:0007669"/>
    <property type="project" value="TreeGrafter"/>
</dbReference>
<evidence type="ECO:0000256" key="7">
    <source>
        <dbReference type="RuleBase" id="RU003877"/>
    </source>
</evidence>
<dbReference type="InterPro" id="IPR005823">
    <property type="entry name" value="Ribosomal_uL13_bac-type"/>
</dbReference>
<dbReference type="Gene3D" id="3.90.1180.10">
    <property type="entry name" value="Ribosomal protein L13"/>
    <property type="match status" value="1"/>
</dbReference>
<dbReference type="CDD" id="cd00392">
    <property type="entry name" value="Ribosomal_L13"/>
    <property type="match status" value="1"/>
</dbReference>
<comment type="function">
    <text evidence="6 8">This protein is one of the early assembly proteins of the 50S ribosomal subunit, although it is not seen to bind rRNA by itself. It is important during the early stages of 50S assembly.</text>
</comment>
<proteinExistence type="inferred from homology"/>
<organism evidence="9">
    <name type="scientific">Treponema denticola H-22</name>
    <dbReference type="NCBI Taxonomy" id="999432"/>
    <lineage>
        <taxon>Bacteria</taxon>
        <taxon>Pseudomonadati</taxon>
        <taxon>Spirochaetota</taxon>
        <taxon>Spirochaetia</taxon>
        <taxon>Spirochaetales</taxon>
        <taxon>Treponemataceae</taxon>
        <taxon>Treponema</taxon>
    </lineage>
</organism>
<evidence type="ECO:0000256" key="8">
    <source>
        <dbReference type="RuleBase" id="RU003878"/>
    </source>
</evidence>
<dbReference type="FunFam" id="3.90.1180.10:FF:000001">
    <property type="entry name" value="50S ribosomal protein L13"/>
    <property type="match status" value="1"/>
</dbReference>
<protein>
    <recommendedName>
        <fullName evidence="5 6">Large ribosomal subunit protein uL13</fullName>
    </recommendedName>
</protein>
<dbReference type="GO" id="GO:0003735">
    <property type="term" value="F:structural constituent of ribosome"/>
    <property type="evidence" value="ECO:0007669"/>
    <property type="project" value="InterPro"/>
</dbReference>
<dbReference type="AlphaFoldDB" id="A0A0E2EE99"/>
<dbReference type="GO" id="GO:0022625">
    <property type="term" value="C:cytosolic large ribosomal subunit"/>
    <property type="evidence" value="ECO:0007669"/>
    <property type="project" value="TreeGrafter"/>
</dbReference>
<dbReference type="GO" id="GO:0006412">
    <property type="term" value="P:translation"/>
    <property type="evidence" value="ECO:0007669"/>
    <property type="project" value="UniProtKB-UniRule"/>
</dbReference>
<dbReference type="InterPro" id="IPR023563">
    <property type="entry name" value="Ribosomal_uL13_CS"/>
</dbReference>
<dbReference type="InterPro" id="IPR005822">
    <property type="entry name" value="Ribosomal_uL13"/>
</dbReference>
<reference evidence="9" key="1">
    <citation type="submission" date="2012-01" db="EMBL/GenBank/DDBJ databases">
        <title>The Genome Sequence of Treponema denticola H-22.</title>
        <authorList>
            <consortium name="The Broad Institute Genome Sequencing Platform"/>
            <person name="Earl A."/>
            <person name="Ward D."/>
            <person name="Feldgarden M."/>
            <person name="Gevers D."/>
            <person name="Blanton J.M."/>
            <person name="Fenno C.J."/>
            <person name="Baranova O.V."/>
            <person name="Mathney J."/>
            <person name="Dewhirst F.E."/>
            <person name="Izard J."/>
            <person name="Young S.K."/>
            <person name="Zeng Q."/>
            <person name="Gargeya S."/>
            <person name="Fitzgerald M."/>
            <person name="Haas B."/>
            <person name="Abouelleil A."/>
            <person name="Alvarado L."/>
            <person name="Arachchi H.M."/>
            <person name="Berlin A."/>
            <person name="Chapman S.B."/>
            <person name="Gearin G."/>
            <person name="Goldberg J."/>
            <person name="Griggs A."/>
            <person name="Gujja S."/>
            <person name="Hansen M."/>
            <person name="Heiman D."/>
            <person name="Howarth C."/>
            <person name="Larimer J."/>
            <person name="Lui A."/>
            <person name="MacDonald P.J.P."/>
            <person name="McCowen C."/>
            <person name="Montmayeur A."/>
            <person name="Murphy C."/>
            <person name="Neiman D."/>
            <person name="Pearson M."/>
            <person name="Priest M."/>
            <person name="Roberts A."/>
            <person name="Saif S."/>
            <person name="Shea T."/>
            <person name="Sisk P."/>
            <person name="Stolte C."/>
            <person name="Sykes S."/>
            <person name="Wortman J."/>
            <person name="Nusbaum C."/>
            <person name="Birren B."/>
        </authorList>
    </citation>
    <scope>NUCLEOTIDE SEQUENCE [LARGE SCALE GENOMIC DNA]</scope>
    <source>
        <strain evidence="9">H-22</strain>
    </source>
</reference>
<comment type="subunit">
    <text evidence="2 6">Part of the 50S ribosomal subunit.</text>
</comment>
<dbReference type="SUPFAM" id="SSF52161">
    <property type="entry name" value="Ribosomal protein L13"/>
    <property type="match status" value="1"/>
</dbReference>
<dbReference type="EMBL" id="AGDV01000021">
    <property type="protein sequence ID" value="EMB30547.1"/>
    <property type="molecule type" value="Genomic_DNA"/>
</dbReference>
<dbReference type="NCBIfam" id="TIGR01066">
    <property type="entry name" value="rplM_bact"/>
    <property type="match status" value="1"/>
</dbReference>
<dbReference type="HOGENOM" id="CLU_082184_2_2_12"/>
<evidence type="ECO:0000256" key="2">
    <source>
        <dbReference type="ARBA" id="ARBA00011838"/>
    </source>
</evidence>
<dbReference type="PANTHER" id="PTHR11545:SF2">
    <property type="entry name" value="LARGE RIBOSOMAL SUBUNIT PROTEIN UL13M"/>
    <property type="match status" value="1"/>
</dbReference>
<evidence type="ECO:0000256" key="5">
    <source>
        <dbReference type="ARBA" id="ARBA00035201"/>
    </source>
</evidence>
<dbReference type="Pfam" id="PF00572">
    <property type="entry name" value="Ribosomal_L13"/>
    <property type="match status" value="1"/>
</dbReference>
<keyword evidence="4 6" id="KW-0687">Ribonucleoprotein</keyword>
<dbReference type="PANTHER" id="PTHR11545">
    <property type="entry name" value="RIBOSOMAL PROTEIN L13"/>
    <property type="match status" value="1"/>
</dbReference>
<dbReference type="PATRIC" id="fig|999432.5.peg.2319"/>
<comment type="similarity">
    <text evidence="1 6 7">Belongs to the universal ribosomal protein uL13 family.</text>
</comment>